<organism evidence="1 2">
    <name type="scientific">Dendrobium catenatum</name>
    <dbReference type="NCBI Taxonomy" id="906689"/>
    <lineage>
        <taxon>Eukaryota</taxon>
        <taxon>Viridiplantae</taxon>
        <taxon>Streptophyta</taxon>
        <taxon>Embryophyta</taxon>
        <taxon>Tracheophyta</taxon>
        <taxon>Spermatophyta</taxon>
        <taxon>Magnoliopsida</taxon>
        <taxon>Liliopsida</taxon>
        <taxon>Asparagales</taxon>
        <taxon>Orchidaceae</taxon>
        <taxon>Epidendroideae</taxon>
        <taxon>Malaxideae</taxon>
        <taxon>Dendrobiinae</taxon>
        <taxon>Dendrobium</taxon>
    </lineage>
</organism>
<reference evidence="1 2" key="2">
    <citation type="journal article" date="2017" name="Nature">
        <title>The Apostasia genome and the evolution of orchids.</title>
        <authorList>
            <person name="Zhang G.Q."/>
            <person name="Liu K.W."/>
            <person name="Li Z."/>
            <person name="Lohaus R."/>
            <person name="Hsiao Y.Y."/>
            <person name="Niu S.C."/>
            <person name="Wang J.Y."/>
            <person name="Lin Y.C."/>
            <person name="Xu Q."/>
            <person name="Chen L.J."/>
            <person name="Yoshida K."/>
            <person name="Fujiwara S."/>
            <person name="Wang Z.W."/>
            <person name="Zhang Y.Q."/>
            <person name="Mitsuda N."/>
            <person name="Wang M."/>
            <person name="Liu G.H."/>
            <person name="Pecoraro L."/>
            <person name="Huang H.X."/>
            <person name="Xiao X.J."/>
            <person name="Lin M."/>
            <person name="Wu X.Y."/>
            <person name="Wu W.L."/>
            <person name="Chen Y.Y."/>
            <person name="Chang S.B."/>
            <person name="Sakamoto S."/>
            <person name="Ohme-Takagi M."/>
            <person name="Yagi M."/>
            <person name="Zeng S.J."/>
            <person name="Shen C.Y."/>
            <person name="Yeh C.M."/>
            <person name="Luo Y.B."/>
            <person name="Tsai W.C."/>
            <person name="Van de Peer Y."/>
            <person name="Liu Z.J."/>
        </authorList>
    </citation>
    <scope>NUCLEOTIDE SEQUENCE [LARGE SCALE GENOMIC DNA]</scope>
    <source>
        <tissue evidence="1">The whole plant</tissue>
    </source>
</reference>
<dbReference type="Proteomes" id="UP000233837">
    <property type="component" value="Unassembled WGS sequence"/>
</dbReference>
<name>A0A2I0WR32_9ASPA</name>
<keyword evidence="2" id="KW-1185">Reference proteome</keyword>
<gene>
    <name evidence="1" type="ORF">MA16_Dca013186</name>
</gene>
<dbReference type="EMBL" id="KZ502476">
    <property type="protein sequence ID" value="PKU78120.1"/>
    <property type="molecule type" value="Genomic_DNA"/>
</dbReference>
<dbReference type="AlphaFoldDB" id="A0A2I0WR32"/>
<protein>
    <submittedName>
        <fullName evidence="1">Uncharacterized protein</fullName>
    </submittedName>
</protein>
<sequence>MVADGRQHSVGALGQAGGLGGQVQEGVHHRRTNLGLDKSDVCLPVRPPIIKEVSDSTIKKKIDFVEGKAKEILNISACSTPRILKANVESHQKSNKFEASSSDMKIYVNNFGYSNAIPDLRPRIKANFLNEINNNLPSNDKRIFGD</sequence>
<reference evidence="1 2" key="1">
    <citation type="journal article" date="2016" name="Sci. Rep.">
        <title>The Dendrobium catenatum Lindl. genome sequence provides insights into polysaccharide synthase, floral development and adaptive evolution.</title>
        <authorList>
            <person name="Zhang G.Q."/>
            <person name="Xu Q."/>
            <person name="Bian C."/>
            <person name="Tsai W.C."/>
            <person name="Yeh C.M."/>
            <person name="Liu K.W."/>
            <person name="Yoshida K."/>
            <person name="Zhang L.S."/>
            <person name="Chang S.B."/>
            <person name="Chen F."/>
            <person name="Shi Y."/>
            <person name="Su Y.Y."/>
            <person name="Zhang Y.Q."/>
            <person name="Chen L.J."/>
            <person name="Yin Y."/>
            <person name="Lin M."/>
            <person name="Huang H."/>
            <person name="Deng H."/>
            <person name="Wang Z.W."/>
            <person name="Zhu S.L."/>
            <person name="Zhao X."/>
            <person name="Deng C."/>
            <person name="Niu S.C."/>
            <person name="Huang J."/>
            <person name="Wang M."/>
            <person name="Liu G.H."/>
            <person name="Yang H.J."/>
            <person name="Xiao X.J."/>
            <person name="Hsiao Y.Y."/>
            <person name="Wu W.L."/>
            <person name="Chen Y.Y."/>
            <person name="Mitsuda N."/>
            <person name="Ohme-Takagi M."/>
            <person name="Luo Y.B."/>
            <person name="Van de Peer Y."/>
            <person name="Liu Z.J."/>
        </authorList>
    </citation>
    <scope>NUCLEOTIDE SEQUENCE [LARGE SCALE GENOMIC DNA]</scope>
    <source>
        <tissue evidence="1">The whole plant</tissue>
    </source>
</reference>
<evidence type="ECO:0000313" key="1">
    <source>
        <dbReference type="EMBL" id="PKU78120.1"/>
    </source>
</evidence>
<accession>A0A2I0WR32</accession>
<evidence type="ECO:0000313" key="2">
    <source>
        <dbReference type="Proteomes" id="UP000233837"/>
    </source>
</evidence>
<proteinExistence type="predicted"/>